<dbReference type="AlphaFoldDB" id="A0A7K1UIE6"/>
<protein>
    <submittedName>
        <fullName evidence="3">Uncharacterized protein</fullName>
    </submittedName>
</protein>
<sequence length="161" mass="17615">MSDQRSETGTTQAESKADRLYRQAWGDPRPKPDFTMDPVHLFLLVASVLTAVGTTVLSLLNPSEAALWVVGGVMLLVLGMAWLSFKPHWLNYPYMIEPENAQRAYRVGQQMMVQSTAAATVCLLGTASSWFGWGLGWLLPVGSALLIGACIAGIIRCFRAR</sequence>
<organism evidence="3 4">
    <name type="scientific">Nesterenkonia alkaliphila</name>
    <dbReference type="NCBI Taxonomy" id="1463631"/>
    <lineage>
        <taxon>Bacteria</taxon>
        <taxon>Bacillati</taxon>
        <taxon>Actinomycetota</taxon>
        <taxon>Actinomycetes</taxon>
        <taxon>Micrococcales</taxon>
        <taxon>Micrococcaceae</taxon>
        <taxon>Nesterenkonia</taxon>
    </lineage>
</organism>
<reference evidence="3 4" key="1">
    <citation type="submission" date="2019-12" db="EMBL/GenBank/DDBJ databases">
        <title>Nesterenkonia muleiensis sp. nov., a novel actinobacterium isolated from sap of Populus euphratica.</title>
        <authorList>
            <person name="Wang R."/>
        </authorList>
    </citation>
    <scope>NUCLEOTIDE SEQUENCE [LARGE SCALE GENOMIC DNA]</scope>
    <source>
        <strain evidence="3 4">F10</strain>
    </source>
</reference>
<dbReference type="EMBL" id="WRPM01000053">
    <property type="protein sequence ID" value="MVT26245.1"/>
    <property type="molecule type" value="Genomic_DNA"/>
</dbReference>
<dbReference type="OrthoDB" id="4418125at2"/>
<comment type="caution">
    <text evidence="3">The sequence shown here is derived from an EMBL/GenBank/DDBJ whole genome shotgun (WGS) entry which is preliminary data.</text>
</comment>
<dbReference type="SUPFAM" id="SSF103473">
    <property type="entry name" value="MFS general substrate transporter"/>
    <property type="match status" value="1"/>
</dbReference>
<keyword evidence="2" id="KW-0812">Transmembrane</keyword>
<accession>A0A7K1UIE6</accession>
<gene>
    <name evidence="3" type="ORF">GNZ21_07730</name>
</gene>
<evidence type="ECO:0000256" key="2">
    <source>
        <dbReference type="SAM" id="Phobius"/>
    </source>
</evidence>
<evidence type="ECO:0000313" key="4">
    <source>
        <dbReference type="Proteomes" id="UP000460157"/>
    </source>
</evidence>
<keyword evidence="2" id="KW-0472">Membrane</keyword>
<feature type="transmembrane region" description="Helical" evidence="2">
    <location>
        <begin position="66"/>
        <end position="85"/>
    </location>
</feature>
<feature type="transmembrane region" description="Helical" evidence="2">
    <location>
        <begin position="137"/>
        <end position="158"/>
    </location>
</feature>
<feature type="region of interest" description="Disordered" evidence="1">
    <location>
        <begin position="1"/>
        <end position="22"/>
    </location>
</feature>
<keyword evidence="2" id="KW-1133">Transmembrane helix</keyword>
<evidence type="ECO:0000256" key="1">
    <source>
        <dbReference type="SAM" id="MobiDB-lite"/>
    </source>
</evidence>
<dbReference type="Proteomes" id="UP000460157">
    <property type="component" value="Unassembled WGS sequence"/>
</dbReference>
<proteinExistence type="predicted"/>
<dbReference type="InterPro" id="IPR036259">
    <property type="entry name" value="MFS_trans_sf"/>
</dbReference>
<name>A0A7K1UIE6_9MICC</name>
<keyword evidence="4" id="KW-1185">Reference proteome</keyword>
<evidence type="ECO:0000313" key="3">
    <source>
        <dbReference type="EMBL" id="MVT26245.1"/>
    </source>
</evidence>
<feature type="transmembrane region" description="Helical" evidence="2">
    <location>
        <begin position="39"/>
        <end position="60"/>
    </location>
</feature>
<dbReference type="RefSeq" id="WP_157323019.1">
    <property type="nucleotide sequence ID" value="NZ_BMFX01000050.1"/>
</dbReference>